<accession>A0A3B4Y2T0</accession>
<dbReference type="AlphaFoldDB" id="A0A3B4Y2T0"/>
<organism evidence="2 3">
    <name type="scientific">Seriola lalandi dorsalis</name>
    <dbReference type="NCBI Taxonomy" id="1841481"/>
    <lineage>
        <taxon>Eukaryota</taxon>
        <taxon>Metazoa</taxon>
        <taxon>Chordata</taxon>
        <taxon>Craniata</taxon>
        <taxon>Vertebrata</taxon>
        <taxon>Euteleostomi</taxon>
        <taxon>Actinopterygii</taxon>
        <taxon>Neopterygii</taxon>
        <taxon>Teleostei</taxon>
        <taxon>Neoteleostei</taxon>
        <taxon>Acanthomorphata</taxon>
        <taxon>Carangaria</taxon>
        <taxon>Carangiformes</taxon>
        <taxon>Carangidae</taxon>
        <taxon>Seriola</taxon>
    </lineage>
</organism>
<reference evidence="2" key="1">
    <citation type="submission" date="2025-08" db="UniProtKB">
        <authorList>
            <consortium name="Ensembl"/>
        </authorList>
    </citation>
    <scope>IDENTIFICATION</scope>
</reference>
<proteinExistence type="predicted"/>
<keyword evidence="3" id="KW-1185">Reference proteome</keyword>
<dbReference type="Ensembl" id="ENSSLDT00000024390.1">
    <property type="protein sequence ID" value="ENSSLDP00000023627.1"/>
    <property type="gene ID" value="ENSSLDG00000018441.1"/>
</dbReference>
<sequence>QLLRSCLRHEDSVRSKGRPGYPRQTLPKQISTRVSAALLQNDAASQKHTGADVSHQTVVGSSPVHIQALQQHLGDLDVLSRGVARDVQAFAELSRGLLPLSVSEQGVALIEQVAHEPGEEVLGRRKRKKREYTPPTTTRSSVRKRIRDM</sequence>
<evidence type="ECO:0000313" key="2">
    <source>
        <dbReference type="Ensembl" id="ENSSLDP00000023627.1"/>
    </source>
</evidence>
<feature type="region of interest" description="Disordered" evidence="1">
    <location>
        <begin position="1"/>
        <end position="25"/>
    </location>
</feature>
<reference evidence="2" key="2">
    <citation type="submission" date="2025-09" db="UniProtKB">
        <authorList>
            <consortium name="Ensembl"/>
        </authorList>
    </citation>
    <scope>IDENTIFICATION</scope>
</reference>
<name>A0A3B4Y2T0_SERLL</name>
<feature type="region of interest" description="Disordered" evidence="1">
    <location>
        <begin position="120"/>
        <end position="149"/>
    </location>
</feature>
<evidence type="ECO:0000256" key="1">
    <source>
        <dbReference type="SAM" id="MobiDB-lite"/>
    </source>
</evidence>
<evidence type="ECO:0000313" key="3">
    <source>
        <dbReference type="Proteomes" id="UP000261360"/>
    </source>
</evidence>
<protein>
    <submittedName>
        <fullName evidence="2">Uncharacterized protein</fullName>
    </submittedName>
</protein>
<dbReference type="Proteomes" id="UP000261360">
    <property type="component" value="Unplaced"/>
</dbReference>